<evidence type="ECO:0000256" key="5">
    <source>
        <dbReference type="ARBA" id="ARBA00022944"/>
    </source>
</evidence>
<organism evidence="8 9">
    <name type="scientific">Candidatus Salinicoccus stercoripullorum</name>
    <dbReference type="NCBI Taxonomy" id="2838756"/>
    <lineage>
        <taxon>Bacteria</taxon>
        <taxon>Bacillati</taxon>
        <taxon>Bacillota</taxon>
        <taxon>Bacilli</taxon>
        <taxon>Bacillales</taxon>
        <taxon>Staphylococcaceae</taxon>
        <taxon>Salinicoccus</taxon>
    </lineage>
</organism>
<comment type="caution">
    <text evidence="8">The sequence shown here is derived from an EMBL/GenBank/DDBJ whole genome shotgun (WGS) entry which is preliminary data.</text>
</comment>
<dbReference type="PANTHER" id="PTHR37316">
    <property type="entry name" value="TEICHOIC ACID GLYCEROL-PHOSPHATE PRIMASE"/>
    <property type="match status" value="1"/>
</dbReference>
<evidence type="ECO:0000256" key="6">
    <source>
        <dbReference type="ARBA" id="ARBA00023136"/>
    </source>
</evidence>
<dbReference type="CDD" id="cd00761">
    <property type="entry name" value="Glyco_tranf_GTA_type"/>
    <property type="match status" value="1"/>
</dbReference>
<evidence type="ECO:0000313" key="8">
    <source>
        <dbReference type="EMBL" id="HIW11638.1"/>
    </source>
</evidence>
<dbReference type="Gene3D" id="3.40.50.11820">
    <property type="match status" value="1"/>
</dbReference>
<dbReference type="EMBL" id="DXHR01000002">
    <property type="protein sequence ID" value="HIW11638.1"/>
    <property type="molecule type" value="Genomic_DNA"/>
</dbReference>
<dbReference type="Gene3D" id="3.90.550.10">
    <property type="entry name" value="Spore Coat Polysaccharide Biosynthesis Protein SpsA, Chain A"/>
    <property type="match status" value="1"/>
</dbReference>
<dbReference type="InterPro" id="IPR051612">
    <property type="entry name" value="Teichoic_Acid_Biosynth"/>
</dbReference>
<evidence type="ECO:0000256" key="3">
    <source>
        <dbReference type="ARBA" id="ARBA00022475"/>
    </source>
</evidence>
<reference evidence="8" key="2">
    <citation type="submission" date="2021-04" db="EMBL/GenBank/DDBJ databases">
        <authorList>
            <person name="Gilroy R."/>
        </authorList>
    </citation>
    <scope>NUCLEOTIDE SEQUENCE</scope>
    <source>
        <strain evidence="8">ChiHjej13B12-752</strain>
    </source>
</reference>
<reference evidence="8" key="1">
    <citation type="journal article" date="2021" name="PeerJ">
        <title>Extensive microbial diversity within the chicken gut microbiome revealed by metagenomics and culture.</title>
        <authorList>
            <person name="Gilroy R."/>
            <person name="Ravi A."/>
            <person name="Getino M."/>
            <person name="Pursley I."/>
            <person name="Horton D.L."/>
            <person name="Alikhan N.F."/>
            <person name="Baker D."/>
            <person name="Gharbi K."/>
            <person name="Hall N."/>
            <person name="Watson M."/>
            <person name="Adriaenssens E.M."/>
            <person name="Foster-Nyarko E."/>
            <person name="Jarju S."/>
            <person name="Secka A."/>
            <person name="Antonio M."/>
            <person name="Oren A."/>
            <person name="Chaudhuri R.R."/>
            <person name="La Ragione R."/>
            <person name="Hildebrand F."/>
            <person name="Pallen M.J."/>
        </authorList>
    </citation>
    <scope>NUCLEOTIDE SEQUENCE</scope>
    <source>
        <strain evidence="8">ChiHjej13B12-752</strain>
    </source>
</reference>
<dbReference type="PANTHER" id="PTHR37316:SF3">
    <property type="entry name" value="TEICHOIC ACID GLYCEROL-PHOSPHATE TRANSFERASE"/>
    <property type="match status" value="1"/>
</dbReference>
<feature type="domain" description="Glycosyltransferase 2-like" evidence="7">
    <location>
        <begin position="6"/>
        <end position="109"/>
    </location>
</feature>
<protein>
    <submittedName>
        <fullName evidence="8">CDP-glycerol:glycerophosphate glycerophosphotransferase</fullName>
    </submittedName>
</protein>
<dbReference type="GO" id="GO:0019350">
    <property type="term" value="P:teichoic acid biosynthetic process"/>
    <property type="evidence" value="ECO:0007669"/>
    <property type="project" value="UniProtKB-KW"/>
</dbReference>
<evidence type="ECO:0000256" key="1">
    <source>
        <dbReference type="ARBA" id="ARBA00004202"/>
    </source>
</evidence>
<dbReference type="Pfam" id="PF00535">
    <property type="entry name" value="Glycos_transf_2"/>
    <property type="match status" value="1"/>
</dbReference>
<keyword evidence="5" id="KW-0777">Teichoic acid biosynthesis</keyword>
<dbReference type="InterPro" id="IPR043148">
    <property type="entry name" value="TagF_C"/>
</dbReference>
<keyword evidence="4" id="KW-0808">Transferase</keyword>
<keyword evidence="6" id="KW-0472">Membrane</keyword>
<dbReference type="InterPro" id="IPR043149">
    <property type="entry name" value="TagF_N"/>
</dbReference>
<accession>A0A9D1QFM9</accession>
<evidence type="ECO:0000313" key="9">
    <source>
        <dbReference type="Proteomes" id="UP000823989"/>
    </source>
</evidence>
<evidence type="ECO:0000259" key="7">
    <source>
        <dbReference type="Pfam" id="PF00535"/>
    </source>
</evidence>
<comment type="subcellular location">
    <subcellularLocation>
        <location evidence="1">Cell membrane</location>
        <topology evidence="1">Peripheral membrane protein</topology>
    </subcellularLocation>
</comment>
<sequence length="710" mass="84254">MNNLISVITPAEKNEEYVNTALESLRKQKYTNFEVLVLHSDIDSLKKVIDGAYLNDDRYRFIDTPAGLNVGAARNIGIEKAKGDYIYFLDSDDYISENMLQLLSDNIGDFPVIRGRMKSTDFSSSSVIILPGTNKVKMYSKKRYNLLRTNSAINFLISKEVIERMNLRFSEEFKTYSDLTFMVPLMEEIEMIPYSYEAIYFRRRRNDPINNPSLRQSPLEQLTPDLFGIYNQLRTEELSEEAQKYLDDKLLNFYRKRLVTEFKDDSTIDQYFEGLVESIKKIDPERLENKDFILKNDVKAIQSNRKNIFRKLSNFNHLLRDIKKGMASKKGRKELLYKRVFKNMDFKDNLVVFESFQGKSYSDSPKYIYEYMLENKRDYKYVWVMNKPVKIPGKPETVKRFSLKYYYYLARAKYVISNVRMPNSYIKRDGQSYLQTWHGTPLKRLAGDMADVHMPGTNSARYKRNFNRETDKWDYLIAPNQYSSDIFRRAFWFNNTMLQTGYPRNDILTNRNDEETIKKLKRRIYLPTNKKIILYAPTWRDDEYYKVGKYRFDLNLDLHRMKEQFGDEYIILLRMHYVVASNIDLTDLEGFAYDVSSYSDISELYLMSDILITDYSSVFFDYANLKRPILFYTYDIEKYQGQLRGFYIDMETELPGPLLMNNDEVVDAIENIDAVSGKYSERYEEFYERFCSWDDGRSSEKVVDAVFEEQ</sequence>
<dbReference type="Gene3D" id="3.40.50.12580">
    <property type="match status" value="1"/>
</dbReference>
<evidence type="ECO:0000256" key="2">
    <source>
        <dbReference type="ARBA" id="ARBA00010488"/>
    </source>
</evidence>
<evidence type="ECO:0000256" key="4">
    <source>
        <dbReference type="ARBA" id="ARBA00022679"/>
    </source>
</evidence>
<proteinExistence type="inferred from homology"/>
<dbReference type="InterPro" id="IPR001173">
    <property type="entry name" value="Glyco_trans_2-like"/>
</dbReference>
<keyword evidence="3" id="KW-1003">Cell membrane</keyword>
<dbReference type="SUPFAM" id="SSF53448">
    <property type="entry name" value="Nucleotide-diphospho-sugar transferases"/>
    <property type="match status" value="1"/>
</dbReference>
<name>A0A9D1QFM9_9STAP</name>
<dbReference type="Pfam" id="PF04464">
    <property type="entry name" value="Glyphos_transf"/>
    <property type="match status" value="1"/>
</dbReference>
<dbReference type="InterPro" id="IPR029044">
    <property type="entry name" value="Nucleotide-diphossugar_trans"/>
</dbReference>
<dbReference type="GO" id="GO:0047355">
    <property type="term" value="F:CDP-glycerol glycerophosphotransferase activity"/>
    <property type="evidence" value="ECO:0007669"/>
    <property type="project" value="InterPro"/>
</dbReference>
<gene>
    <name evidence="8" type="ORF">H9891_00530</name>
</gene>
<dbReference type="Proteomes" id="UP000823989">
    <property type="component" value="Unassembled WGS sequence"/>
</dbReference>
<dbReference type="AlphaFoldDB" id="A0A9D1QFM9"/>
<dbReference type="SUPFAM" id="SSF53756">
    <property type="entry name" value="UDP-Glycosyltransferase/glycogen phosphorylase"/>
    <property type="match status" value="1"/>
</dbReference>
<dbReference type="InterPro" id="IPR007554">
    <property type="entry name" value="Glycerophosphate_synth"/>
</dbReference>
<comment type="similarity">
    <text evidence="2">Belongs to the CDP-glycerol glycerophosphotransferase family.</text>
</comment>
<dbReference type="GO" id="GO:0005886">
    <property type="term" value="C:plasma membrane"/>
    <property type="evidence" value="ECO:0007669"/>
    <property type="project" value="UniProtKB-SubCell"/>
</dbReference>